<reference evidence="1" key="2">
    <citation type="journal article" date="2022" name="New Phytol.">
        <title>Evolutionary transition to the ectomycorrhizal habit in the genomes of a hyperdiverse lineage of mushroom-forming fungi.</title>
        <authorList>
            <person name="Looney B."/>
            <person name="Miyauchi S."/>
            <person name="Morin E."/>
            <person name="Drula E."/>
            <person name="Courty P.E."/>
            <person name="Kohler A."/>
            <person name="Kuo A."/>
            <person name="LaButti K."/>
            <person name="Pangilinan J."/>
            <person name="Lipzen A."/>
            <person name="Riley R."/>
            <person name="Andreopoulos W."/>
            <person name="He G."/>
            <person name="Johnson J."/>
            <person name="Nolan M."/>
            <person name="Tritt A."/>
            <person name="Barry K.W."/>
            <person name="Grigoriev I.V."/>
            <person name="Nagy L.G."/>
            <person name="Hibbett D."/>
            <person name="Henrissat B."/>
            <person name="Matheny P.B."/>
            <person name="Labbe J."/>
            <person name="Martin F.M."/>
        </authorList>
    </citation>
    <scope>NUCLEOTIDE SEQUENCE</scope>
    <source>
        <strain evidence="1">HHB10654</strain>
    </source>
</reference>
<accession>A0ACB8T8F5</accession>
<evidence type="ECO:0000313" key="2">
    <source>
        <dbReference type="Proteomes" id="UP000814140"/>
    </source>
</evidence>
<proteinExistence type="predicted"/>
<gene>
    <name evidence="1" type="ORF">BV25DRAFT_183148</name>
</gene>
<keyword evidence="2" id="KW-1185">Reference proteome</keyword>
<reference evidence="1" key="1">
    <citation type="submission" date="2021-03" db="EMBL/GenBank/DDBJ databases">
        <authorList>
            <consortium name="DOE Joint Genome Institute"/>
            <person name="Ahrendt S."/>
            <person name="Looney B.P."/>
            <person name="Miyauchi S."/>
            <person name="Morin E."/>
            <person name="Drula E."/>
            <person name="Courty P.E."/>
            <person name="Chicoki N."/>
            <person name="Fauchery L."/>
            <person name="Kohler A."/>
            <person name="Kuo A."/>
            <person name="Labutti K."/>
            <person name="Pangilinan J."/>
            <person name="Lipzen A."/>
            <person name="Riley R."/>
            <person name="Andreopoulos W."/>
            <person name="He G."/>
            <person name="Johnson J."/>
            <person name="Barry K.W."/>
            <person name="Grigoriev I.V."/>
            <person name="Nagy L."/>
            <person name="Hibbett D."/>
            <person name="Henrissat B."/>
            <person name="Matheny P.B."/>
            <person name="Labbe J."/>
            <person name="Martin F."/>
        </authorList>
    </citation>
    <scope>NUCLEOTIDE SEQUENCE</scope>
    <source>
        <strain evidence="1">HHB10654</strain>
    </source>
</reference>
<comment type="caution">
    <text evidence="1">The sequence shown here is derived from an EMBL/GenBank/DDBJ whole genome shotgun (WGS) entry which is preliminary data.</text>
</comment>
<protein>
    <submittedName>
        <fullName evidence="1">Uncharacterized protein</fullName>
    </submittedName>
</protein>
<sequence length="717" mass="74131">MRCTPITALAALAVISLADPAVARIRWMERDARPVFLNPRRFGQENPPVLAKLSTACPSDVCQSLAGQAITPLLSDQDECSQQDFADTIIDVSLQFDESTQDIMINIAVEFIQVEKNTPPYYSTNSTIFRNSVYCQRAPRHSQLNGLYQAQDPANDVNVFYDPATKQSVMRGSQPNTFPFIFEEEIDITISERDTVFDESEELEDIEIEESEEFSSFDDVAVIDIARREVPTVTVVARVTPLAGGTVTSSAPAVTVTVGSDSDDIGDFGSCSIPQIEFGVGFDNRRETSFQPTDQISYDHSSADNIDIITKFICDTLTNTCGADDTAKATCATAQQAADAEPTKTGAQADAFNAIFGVTTNFAYVTEIDDQGNVVGSTSATSTSAIVTSSSVTSTSSAALSSAVATATASASVAVSTSTAAAPSAAASSSIGNFGSCSVPQIQFAVGFDGRTETSFEPVDKTSFAHDSADNIDIITKFICDTLTNTCGADATAKATCAKASAAADAQTPKTGAQADAFNAVFEITTNFASVTEIDDQGNVVSGASAAATTAAAVAPATSSAEAAPATQAAPVTQAAPTSQASAPAKVAASSPEPSAAATPAATRNIGNIGSCSVPQIQFGVGFDGRRETSFEPVDQKSFSHGSADNISVITQFICSQLSSKCGADATAKATCASAESAANSAAAQTGAQADAFNAVFGTKTNFAAVAEVNNKGQVVA</sequence>
<name>A0ACB8T8F5_9AGAM</name>
<evidence type="ECO:0000313" key="1">
    <source>
        <dbReference type="EMBL" id="KAI0064762.1"/>
    </source>
</evidence>
<dbReference type="EMBL" id="MU277197">
    <property type="protein sequence ID" value="KAI0064762.1"/>
    <property type="molecule type" value="Genomic_DNA"/>
</dbReference>
<dbReference type="Proteomes" id="UP000814140">
    <property type="component" value="Unassembled WGS sequence"/>
</dbReference>
<organism evidence="1 2">
    <name type="scientific">Artomyces pyxidatus</name>
    <dbReference type="NCBI Taxonomy" id="48021"/>
    <lineage>
        <taxon>Eukaryota</taxon>
        <taxon>Fungi</taxon>
        <taxon>Dikarya</taxon>
        <taxon>Basidiomycota</taxon>
        <taxon>Agaricomycotina</taxon>
        <taxon>Agaricomycetes</taxon>
        <taxon>Russulales</taxon>
        <taxon>Auriscalpiaceae</taxon>
        <taxon>Artomyces</taxon>
    </lineage>
</organism>